<dbReference type="AlphaFoldDB" id="A0A495EDR9"/>
<comment type="pathway">
    <text evidence="7">Carbohydrate biosynthesis; dTDP-L-rhamnose biosynthesis.</text>
</comment>
<dbReference type="OrthoDB" id="9800680at2"/>
<comment type="catalytic activity">
    <reaction evidence="1 7">
        <text>dTDP-4-dehydro-6-deoxy-alpha-D-glucose = dTDP-4-dehydro-beta-L-rhamnose</text>
        <dbReference type="Rhea" id="RHEA:16969"/>
        <dbReference type="ChEBI" id="CHEBI:57649"/>
        <dbReference type="ChEBI" id="CHEBI:62830"/>
        <dbReference type="EC" id="5.1.3.13"/>
    </reaction>
</comment>
<evidence type="ECO:0000313" key="9">
    <source>
        <dbReference type="Proteomes" id="UP000269412"/>
    </source>
</evidence>
<dbReference type="GO" id="GO:0008830">
    <property type="term" value="F:dTDP-4-dehydrorhamnose 3,5-epimerase activity"/>
    <property type="evidence" value="ECO:0007669"/>
    <property type="project" value="UniProtKB-UniRule"/>
</dbReference>
<dbReference type="GO" id="GO:0019305">
    <property type="term" value="P:dTDP-rhamnose biosynthetic process"/>
    <property type="evidence" value="ECO:0007669"/>
    <property type="project" value="UniProtKB-UniRule"/>
</dbReference>
<dbReference type="Proteomes" id="UP000269412">
    <property type="component" value="Unassembled WGS sequence"/>
</dbReference>
<comment type="caution">
    <text evidence="8">The sequence shown here is derived from an EMBL/GenBank/DDBJ whole genome shotgun (WGS) entry which is preliminary data.</text>
</comment>
<evidence type="ECO:0000256" key="1">
    <source>
        <dbReference type="ARBA" id="ARBA00001298"/>
    </source>
</evidence>
<dbReference type="EC" id="5.1.3.13" evidence="3 7"/>
<dbReference type="Pfam" id="PF00908">
    <property type="entry name" value="dTDP_sugar_isom"/>
    <property type="match status" value="1"/>
</dbReference>
<comment type="similarity">
    <text evidence="7">Belongs to the dTDP-4-dehydrorhamnose 3,5-epimerase family.</text>
</comment>
<dbReference type="GO" id="GO:0005829">
    <property type="term" value="C:cytosol"/>
    <property type="evidence" value="ECO:0007669"/>
    <property type="project" value="TreeGrafter"/>
</dbReference>
<evidence type="ECO:0000256" key="3">
    <source>
        <dbReference type="ARBA" id="ARBA00012098"/>
    </source>
</evidence>
<name>A0A495EDR9_9FLAO</name>
<dbReference type="NCBIfam" id="TIGR01221">
    <property type="entry name" value="rmlC"/>
    <property type="match status" value="1"/>
</dbReference>
<accession>A0A495EDR9</accession>
<evidence type="ECO:0000256" key="2">
    <source>
        <dbReference type="ARBA" id="ARBA00001997"/>
    </source>
</evidence>
<keyword evidence="9" id="KW-1185">Reference proteome</keyword>
<dbReference type="EMBL" id="RBIQ01000007">
    <property type="protein sequence ID" value="RKR14779.1"/>
    <property type="molecule type" value="Genomic_DNA"/>
</dbReference>
<organism evidence="8 9">
    <name type="scientific">Maribacter vaceletii</name>
    <dbReference type="NCBI Taxonomy" id="1206816"/>
    <lineage>
        <taxon>Bacteria</taxon>
        <taxon>Pseudomonadati</taxon>
        <taxon>Bacteroidota</taxon>
        <taxon>Flavobacteriia</taxon>
        <taxon>Flavobacteriales</taxon>
        <taxon>Flavobacteriaceae</taxon>
        <taxon>Maribacter</taxon>
    </lineage>
</organism>
<comment type="subunit">
    <text evidence="7">Homodimer.</text>
</comment>
<dbReference type="InterPro" id="IPR000888">
    <property type="entry name" value="RmlC-like"/>
</dbReference>
<evidence type="ECO:0000256" key="5">
    <source>
        <dbReference type="PIRSR" id="PIRSR600888-1"/>
    </source>
</evidence>
<dbReference type="Gene3D" id="2.60.120.10">
    <property type="entry name" value="Jelly Rolls"/>
    <property type="match status" value="1"/>
</dbReference>
<dbReference type="UniPathway" id="UPA00124"/>
<feature type="site" description="Participates in a stacking interaction with the thymidine ring of dTDP-4-oxo-6-deoxyglucose" evidence="6">
    <location>
        <position position="137"/>
    </location>
</feature>
<dbReference type="InterPro" id="IPR011051">
    <property type="entry name" value="RmlC_Cupin_sf"/>
</dbReference>
<evidence type="ECO:0000256" key="4">
    <source>
        <dbReference type="ARBA" id="ARBA00019595"/>
    </source>
</evidence>
<dbReference type="PANTHER" id="PTHR21047:SF2">
    <property type="entry name" value="THYMIDINE DIPHOSPHO-4-KETO-RHAMNOSE 3,5-EPIMERASE"/>
    <property type="match status" value="1"/>
</dbReference>
<dbReference type="SUPFAM" id="SSF51182">
    <property type="entry name" value="RmlC-like cupins"/>
    <property type="match status" value="1"/>
</dbReference>
<sequence length="180" mass="20794">MKVTETNLKGCFIIDPTIYEDDRGVFFETYQKERLDTIVGYEVNFVQANQSLSQEGTLRGLHFQRGNYAQAKLVSVVKGNILDVVVDIRKDSNTYGEHFKIQLSEINKKQLFIPKGMAHGFLALEETIFTYQCDNFYNRNSEQGIIYNDEKLGINWGYPESKMIISLKDRELPSFSEIKL</sequence>
<gene>
    <name evidence="8" type="ORF">CLV91_0858</name>
</gene>
<comment type="function">
    <text evidence="2 7">Catalyzes the epimerization of the C3' and C5'positions of dTDP-6-deoxy-D-xylo-4-hexulose, forming dTDP-6-deoxy-L-lyxo-4-hexulose.</text>
</comment>
<evidence type="ECO:0000256" key="6">
    <source>
        <dbReference type="PIRSR" id="PIRSR600888-3"/>
    </source>
</evidence>
<dbReference type="InterPro" id="IPR014710">
    <property type="entry name" value="RmlC-like_jellyroll"/>
</dbReference>
<dbReference type="GO" id="GO:0000271">
    <property type="term" value="P:polysaccharide biosynthetic process"/>
    <property type="evidence" value="ECO:0007669"/>
    <property type="project" value="TreeGrafter"/>
</dbReference>
<dbReference type="PANTHER" id="PTHR21047">
    <property type="entry name" value="DTDP-6-DEOXY-D-GLUCOSE-3,5 EPIMERASE"/>
    <property type="match status" value="1"/>
</dbReference>
<feature type="active site" description="Proton donor" evidence="5">
    <location>
        <position position="131"/>
    </location>
</feature>
<dbReference type="CDD" id="cd00438">
    <property type="entry name" value="cupin_RmlC"/>
    <property type="match status" value="1"/>
</dbReference>
<reference evidence="8 9" key="1">
    <citation type="submission" date="2018-10" db="EMBL/GenBank/DDBJ databases">
        <title>Genomic Encyclopedia of Archaeal and Bacterial Type Strains, Phase II (KMG-II): from individual species to whole genera.</title>
        <authorList>
            <person name="Goeker M."/>
        </authorList>
    </citation>
    <scope>NUCLEOTIDE SEQUENCE [LARGE SCALE GENOMIC DNA]</scope>
    <source>
        <strain evidence="8 9">DSM 25230</strain>
    </source>
</reference>
<proteinExistence type="inferred from homology"/>
<protein>
    <recommendedName>
        <fullName evidence="4 7">dTDP-4-dehydrorhamnose 3,5-epimerase</fullName>
        <ecNumber evidence="3 7">5.1.3.13</ecNumber>
    </recommendedName>
    <alternativeName>
        <fullName evidence="7">Thymidine diphospho-4-keto-rhamnose 3,5-epimerase</fullName>
    </alternativeName>
</protein>
<evidence type="ECO:0000256" key="7">
    <source>
        <dbReference type="RuleBase" id="RU364069"/>
    </source>
</evidence>
<feature type="active site" description="Proton acceptor" evidence="5">
    <location>
        <position position="62"/>
    </location>
</feature>
<keyword evidence="7" id="KW-0413">Isomerase</keyword>
<evidence type="ECO:0000313" key="8">
    <source>
        <dbReference type="EMBL" id="RKR14779.1"/>
    </source>
</evidence>
<dbReference type="RefSeq" id="WP_121064299.1">
    <property type="nucleotide sequence ID" value="NZ_RBIQ01000007.1"/>
</dbReference>